<dbReference type="EMBL" id="JAAAMI010000003">
    <property type="protein sequence ID" value="NDV43121.1"/>
    <property type="molecule type" value="Genomic_DNA"/>
</dbReference>
<gene>
    <name evidence="2" type="ORF">GTK07_07240</name>
</gene>
<feature type="transmembrane region" description="Helical" evidence="1">
    <location>
        <begin position="12"/>
        <end position="30"/>
    </location>
</feature>
<dbReference type="Proteomes" id="UP000468707">
    <property type="component" value="Unassembled WGS sequence"/>
</dbReference>
<feature type="transmembrane region" description="Helical" evidence="1">
    <location>
        <begin position="154"/>
        <end position="172"/>
    </location>
</feature>
<reference evidence="2 3" key="1">
    <citation type="submission" date="2020-01" db="EMBL/GenBank/DDBJ databases">
        <title>Muricauda sediminis sp.nov. 40Bstr401.</title>
        <authorList>
            <person name="Xue Z."/>
            <person name="Zhu S."/>
            <person name="Ren N."/>
            <person name="Chen T."/>
            <person name="Chen X."/>
            <person name="Chen J."/>
            <person name="Yang J."/>
        </authorList>
    </citation>
    <scope>NUCLEOTIDE SEQUENCE [LARGE SCALE GENOMIC DNA]</scope>
    <source>
        <strain evidence="2 3">40Bstr401</strain>
    </source>
</reference>
<evidence type="ECO:0000256" key="1">
    <source>
        <dbReference type="SAM" id="Phobius"/>
    </source>
</evidence>
<evidence type="ECO:0000313" key="3">
    <source>
        <dbReference type="Proteomes" id="UP000468707"/>
    </source>
</evidence>
<feature type="transmembrane region" description="Helical" evidence="1">
    <location>
        <begin position="124"/>
        <end position="142"/>
    </location>
</feature>
<sequence length="270" mass="30840">MTEVKMPAVKISAQYLTIVYVVLVCLGYAEKSIFYEKFDIDIANYLSFEEYLLFFLPIGSFSIILIVGFIGYFTLMFSVADLLKVPFLPRKIVKETNPSKKEKNGITWSKMANLAKFGHVLKNLFFVIIVLTPIVVLLINHYELGISSRTTENLLVLWSIVLMVTAIGFSWYKESQQARILGFGGLIIFFILIYRSNTINKAKNIIDGKPDLSATVHYKDKVLRSSDSIIYIGQTKEYLFFREIRTSGNVVISKKNITTLTIRPSNKERN</sequence>
<feature type="transmembrane region" description="Helical" evidence="1">
    <location>
        <begin position="51"/>
        <end position="75"/>
    </location>
</feature>
<accession>A0A6I5L025</accession>
<keyword evidence="1" id="KW-0472">Membrane</keyword>
<feature type="transmembrane region" description="Helical" evidence="1">
    <location>
        <begin position="178"/>
        <end position="194"/>
    </location>
</feature>
<evidence type="ECO:0000313" key="2">
    <source>
        <dbReference type="EMBL" id="NDV43121.1"/>
    </source>
</evidence>
<name>A0A6I5L025_9FLAO</name>
<keyword evidence="1" id="KW-0812">Transmembrane</keyword>
<dbReference type="AlphaFoldDB" id="A0A6I5L025"/>
<protein>
    <submittedName>
        <fullName evidence="2">Uncharacterized protein</fullName>
    </submittedName>
</protein>
<keyword evidence="3" id="KW-1185">Reference proteome</keyword>
<comment type="caution">
    <text evidence="2">The sequence shown here is derived from an EMBL/GenBank/DDBJ whole genome shotgun (WGS) entry which is preliminary data.</text>
</comment>
<proteinExistence type="predicted"/>
<keyword evidence="1" id="KW-1133">Transmembrane helix</keyword>
<organism evidence="2 3">
    <name type="scientific">Flagellimonas sediminis</name>
    <dbReference type="NCBI Taxonomy" id="2696468"/>
    <lineage>
        <taxon>Bacteria</taxon>
        <taxon>Pseudomonadati</taxon>
        <taxon>Bacteroidota</taxon>
        <taxon>Flavobacteriia</taxon>
        <taxon>Flavobacteriales</taxon>
        <taxon>Flavobacteriaceae</taxon>
        <taxon>Flagellimonas</taxon>
    </lineage>
</organism>
<dbReference type="RefSeq" id="WP_163634579.1">
    <property type="nucleotide sequence ID" value="NZ_JAAAMI010000003.1"/>
</dbReference>